<keyword evidence="4" id="KW-0496">Mitochondrion</keyword>
<dbReference type="PANTHER" id="PTHR31542:SF1">
    <property type="entry name" value="LARGE RIBOSOMAL SUBUNIT PROTEIN ML50"/>
    <property type="match status" value="1"/>
</dbReference>
<proteinExistence type="inferred from homology"/>
<comment type="subcellular location">
    <subcellularLocation>
        <location evidence="1">Mitochondrion</location>
    </subcellularLocation>
</comment>
<evidence type="ECO:0000256" key="4">
    <source>
        <dbReference type="ARBA" id="ARBA00023128"/>
    </source>
</evidence>
<dbReference type="GO" id="GO:0005762">
    <property type="term" value="C:mitochondrial large ribosomal subunit"/>
    <property type="evidence" value="ECO:0007669"/>
    <property type="project" value="TreeGrafter"/>
</dbReference>
<evidence type="ECO:0000256" key="3">
    <source>
        <dbReference type="ARBA" id="ARBA00022980"/>
    </source>
</evidence>
<evidence type="ECO:0000313" key="9">
    <source>
        <dbReference type="EMBL" id="CAD7081995.1"/>
    </source>
</evidence>
<evidence type="ECO:0000313" key="10">
    <source>
        <dbReference type="Proteomes" id="UP000594454"/>
    </source>
</evidence>
<evidence type="ECO:0000256" key="1">
    <source>
        <dbReference type="ARBA" id="ARBA00004173"/>
    </source>
</evidence>
<accession>A0A7R8UJG1</accession>
<dbReference type="PANTHER" id="PTHR31542">
    <property type="entry name" value="39A RIBOSOMAL PROTEIN L50, MITOCHONDRIAL"/>
    <property type="match status" value="1"/>
</dbReference>
<evidence type="ECO:0000256" key="7">
    <source>
        <dbReference type="ARBA" id="ARBA00035398"/>
    </source>
</evidence>
<name>A0A7R8UJG1_HERIL</name>
<evidence type="ECO:0000256" key="8">
    <source>
        <dbReference type="SAM" id="MobiDB-lite"/>
    </source>
</evidence>
<protein>
    <recommendedName>
        <fullName evidence="6">Large ribosomal subunit protein mL50</fullName>
    </recommendedName>
    <alternativeName>
        <fullName evidence="7">39S ribosomal protein L50, mitochondrial</fullName>
    </alternativeName>
</protein>
<reference evidence="9 10" key="1">
    <citation type="submission" date="2020-11" db="EMBL/GenBank/DDBJ databases">
        <authorList>
            <person name="Wallbank WR R."/>
            <person name="Pardo Diaz C."/>
            <person name="Kozak K."/>
            <person name="Martin S."/>
            <person name="Jiggins C."/>
            <person name="Moest M."/>
            <person name="Warren A I."/>
            <person name="Generalovic N T."/>
            <person name="Byers J.R.P. K."/>
            <person name="Montejo-Kovacevich G."/>
            <person name="Yen C E."/>
        </authorList>
    </citation>
    <scope>NUCLEOTIDE SEQUENCE [LARGE SCALE GENOMIC DNA]</scope>
</reference>
<evidence type="ECO:0000256" key="6">
    <source>
        <dbReference type="ARBA" id="ARBA00035183"/>
    </source>
</evidence>
<dbReference type="OMA" id="HIQYEYV"/>
<evidence type="ECO:0000256" key="2">
    <source>
        <dbReference type="ARBA" id="ARBA00008860"/>
    </source>
</evidence>
<keyword evidence="10" id="KW-1185">Reference proteome</keyword>
<dbReference type="AlphaFoldDB" id="A0A7R8UJG1"/>
<feature type="region of interest" description="Disordered" evidence="8">
    <location>
        <begin position="23"/>
        <end position="45"/>
    </location>
</feature>
<dbReference type="InterPro" id="IPR018305">
    <property type="entry name" value="Ribosomal_m50"/>
</dbReference>
<dbReference type="Proteomes" id="UP000594454">
    <property type="component" value="Chromosome 2"/>
</dbReference>
<dbReference type="OrthoDB" id="9939609at2759"/>
<dbReference type="FunCoup" id="A0A7R8UJG1">
    <property type="interactions" value="276"/>
</dbReference>
<gene>
    <name evidence="9" type="ORF">HERILL_LOCUS5067</name>
</gene>
<keyword evidence="3" id="KW-0689">Ribosomal protein</keyword>
<sequence length="222" mass="24685">MAALAQVTFRSVIHRISTKNVTKGVTRPVSTSPVHNSNKHQYKTPPNRFKKATAVASAATTAGRRIDSVAASLASKGFLRSQNPYEPPENVASQVKEIFNQHQVPADGKVELSSLEKKYAILKACSCNFNHSVPNSQIHEMKTFDNIVQFYETPVAITTPLEALREAQLPENLHIQHDYVRFHPETDTMFGGKTAFPKSSTLVTGLKYRNKYPGHVAKQSWP</sequence>
<dbReference type="EMBL" id="LR899010">
    <property type="protein sequence ID" value="CAD7081995.1"/>
    <property type="molecule type" value="Genomic_DNA"/>
</dbReference>
<dbReference type="Pfam" id="PF10501">
    <property type="entry name" value="Ribosomal_L50"/>
    <property type="match status" value="1"/>
</dbReference>
<comment type="similarity">
    <text evidence="2">Belongs to the mitochondrion-specific ribosomal protein mL50 family.</text>
</comment>
<organism evidence="9 10">
    <name type="scientific">Hermetia illucens</name>
    <name type="common">Black soldier fly</name>
    <dbReference type="NCBI Taxonomy" id="343691"/>
    <lineage>
        <taxon>Eukaryota</taxon>
        <taxon>Metazoa</taxon>
        <taxon>Ecdysozoa</taxon>
        <taxon>Arthropoda</taxon>
        <taxon>Hexapoda</taxon>
        <taxon>Insecta</taxon>
        <taxon>Pterygota</taxon>
        <taxon>Neoptera</taxon>
        <taxon>Endopterygota</taxon>
        <taxon>Diptera</taxon>
        <taxon>Brachycera</taxon>
        <taxon>Stratiomyomorpha</taxon>
        <taxon>Stratiomyidae</taxon>
        <taxon>Hermetiinae</taxon>
        <taxon>Hermetia</taxon>
    </lineage>
</organism>
<feature type="compositionally biased region" description="Polar residues" evidence="8">
    <location>
        <begin position="23"/>
        <end position="36"/>
    </location>
</feature>
<evidence type="ECO:0000256" key="5">
    <source>
        <dbReference type="ARBA" id="ARBA00023274"/>
    </source>
</evidence>
<dbReference type="InParanoid" id="A0A7R8UJG1"/>
<keyword evidence="5" id="KW-0687">Ribonucleoprotein</keyword>